<dbReference type="InterPro" id="IPR006059">
    <property type="entry name" value="SBP"/>
</dbReference>
<protein>
    <submittedName>
        <fullName evidence="5">Extracellular solute-binding protein</fullName>
    </submittedName>
</protein>
<reference evidence="6" key="1">
    <citation type="journal article" date="2019" name="Int. J. Syst. Evol. Microbiol.">
        <title>The Global Catalogue of Microorganisms (GCM) 10K type strain sequencing project: providing services to taxonomists for standard genome sequencing and annotation.</title>
        <authorList>
            <consortium name="The Broad Institute Genomics Platform"/>
            <consortium name="The Broad Institute Genome Sequencing Center for Infectious Disease"/>
            <person name="Wu L."/>
            <person name="Ma J."/>
        </authorList>
    </citation>
    <scope>NUCLEOTIDE SEQUENCE [LARGE SCALE GENOMIC DNA]</scope>
    <source>
        <strain evidence="6">JCM 18304</strain>
    </source>
</reference>
<evidence type="ECO:0000256" key="3">
    <source>
        <dbReference type="ARBA" id="ARBA00022729"/>
    </source>
</evidence>
<dbReference type="SUPFAM" id="SSF53850">
    <property type="entry name" value="Periplasmic binding protein-like II"/>
    <property type="match status" value="1"/>
</dbReference>
<accession>A0ABP9RKR4</accession>
<dbReference type="PANTHER" id="PTHR43649:SF12">
    <property type="entry name" value="DIACETYLCHITOBIOSE BINDING PROTEIN DASA"/>
    <property type="match status" value="1"/>
</dbReference>
<keyword evidence="3 4" id="KW-0732">Signal</keyword>
<dbReference type="InterPro" id="IPR050490">
    <property type="entry name" value="Bact_solute-bd_prot1"/>
</dbReference>
<sequence length="430" mass="45762">MSFKHRRLAATVSALALTLAVASCGGNTTGSGGGSDTLTFLVATSNPGQLKILNDIAAAYPQTNTKIKSVKVQTLGASDERTLLLTELATRTAPDVVWAGAGLATEFMDNGLLADLKPTLRKDSGYDFADLEPNLLKAWSRGDKLYGIPFSSSTEGVYYNADMFAKAGVPTPTQMISNGTWTWENFRAALKTVAQKNKVSGFYIPGFDTFDNPTAAFPLWYAYGASPWSTDGTQCGYTDPKMVAAMQLIHDMAYVDHSYPVKGQTADFASGSSAATLAYISTAGNLVDAKFKWDFVPTPAGPAGARPGMGQSGWVVFKNSQNVDAAADFVKFLTNKTNSAKMAAFFPPDRASLLTGASLKQANPYLTEQQLDNVVVKGATTATVEPVQKNSNAIFAALKPIMDGFWQPQANVAAVMQKACTAMQPLLTAK</sequence>
<dbReference type="InterPro" id="IPR006061">
    <property type="entry name" value="SBP_1_CS"/>
</dbReference>
<organism evidence="5 6">
    <name type="scientific">Rugosimonospora acidiphila</name>
    <dbReference type="NCBI Taxonomy" id="556531"/>
    <lineage>
        <taxon>Bacteria</taxon>
        <taxon>Bacillati</taxon>
        <taxon>Actinomycetota</taxon>
        <taxon>Actinomycetes</taxon>
        <taxon>Micromonosporales</taxon>
        <taxon>Micromonosporaceae</taxon>
        <taxon>Rugosimonospora</taxon>
    </lineage>
</organism>
<name>A0ABP9RKR4_9ACTN</name>
<comment type="similarity">
    <text evidence="1">Belongs to the bacterial solute-binding protein 1 family.</text>
</comment>
<dbReference type="Proteomes" id="UP001501570">
    <property type="component" value="Unassembled WGS sequence"/>
</dbReference>
<dbReference type="PROSITE" id="PS51257">
    <property type="entry name" value="PROKAR_LIPOPROTEIN"/>
    <property type="match status" value="1"/>
</dbReference>
<feature type="chain" id="PRO_5047320094" evidence="4">
    <location>
        <begin position="23"/>
        <end position="430"/>
    </location>
</feature>
<gene>
    <name evidence="5" type="ORF">GCM10023322_10250</name>
</gene>
<dbReference type="EMBL" id="BAABJQ010000002">
    <property type="protein sequence ID" value="GAA5179654.1"/>
    <property type="molecule type" value="Genomic_DNA"/>
</dbReference>
<evidence type="ECO:0000256" key="4">
    <source>
        <dbReference type="SAM" id="SignalP"/>
    </source>
</evidence>
<feature type="signal peptide" evidence="4">
    <location>
        <begin position="1"/>
        <end position="22"/>
    </location>
</feature>
<evidence type="ECO:0000256" key="2">
    <source>
        <dbReference type="ARBA" id="ARBA00022448"/>
    </source>
</evidence>
<dbReference type="CDD" id="cd13585">
    <property type="entry name" value="PBP2_TMBP_like"/>
    <property type="match status" value="1"/>
</dbReference>
<comment type="caution">
    <text evidence="5">The sequence shown here is derived from an EMBL/GenBank/DDBJ whole genome shotgun (WGS) entry which is preliminary data.</text>
</comment>
<dbReference type="PANTHER" id="PTHR43649">
    <property type="entry name" value="ARABINOSE-BINDING PROTEIN-RELATED"/>
    <property type="match status" value="1"/>
</dbReference>
<dbReference type="RefSeq" id="WP_345626539.1">
    <property type="nucleotide sequence ID" value="NZ_BAABJQ010000002.1"/>
</dbReference>
<dbReference type="PROSITE" id="PS01037">
    <property type="entry name" value="SBP_BACTERIAL_1"/>
    <property type="match status" value="1"/>
</dbReference>
<evidence type="ECO:0000313" key="5">
    <source>
        <dbReference type="EMBL" id="GAA5179654.1"/>
    </source>
</evidence>
<dbReference type="Gene3D" id="3.40.190.10">
    <property type="entry name" value="Periplasmic binding protein-like II"/>
    <property type="match status" value="1"/>
</dbReference>
<keyword evidence="2" id="KW-0813">Transport</keyword>
<proteinExistence type="inferred from homology"/>
<dbReference type="Pfam" id="PF01547">
    <property type="entry name" value="SBP_bac_1"/>
    <property type="match status" value="1"/>
</dbReference>
<evidence type="ECO:0000313" key="6">
    <source>
        <dbReference type="Proteomes" id="UP001501570"/>
    </source>
</evidence>
<evidence type="ECO:0000256" key="1">
    <source>
        <dbReference type="ARBA" id="ARBA00008520"/>
    </source>
</evidence>
<keyword evidence="6" id="KW-1185">Reference proteome</keyword>